<keyword evidence="4" id="KW-1185">Reference proteome</keyword>
<feature type="region of interest" description="Disordered" evidence="2">
    <location>
        <begin position="1"/>
        <end position="44"/>
    </location>
</feature>
<evidence type="ECO:0000256" key="1">
    <source>
        <dbReference type="ARBA" id="ARBA00010617"/>
    </source>
</evidence>
<evidence type="ECO:0000256" key="2">
    <source>
        <dbReference type="SAM" id="MobiDB-lite"/>
    </source>
</evidence>
<feature type="compositionally biased region" description="Low complexity" evidence="2">
    <location>
        <begin position="1"/>
        <end position="23"/>
    </location>
</feature>
<name>A0ABV3I3X8_9ACTN</name>
<dbReference type="RefSeq" id="WP_364601198.1">
    <property type="nucleotide sequence ID" value="NZ_JBFAQK010000085.1"/>
</dbReference>
<dbReference type="Gene3D" id="1.10.630.10">
    <property type="entry name" value="Cytochrome P450"/>
    <property type="match status" value="1"/>
</dbReference>
<dbReference type="SUPFAM" id="SSF48264">
    <property type="entry name" value="Cytochrome P450"/>
    <property type="match status" value="1"/>
</dbReference>
<dbReference type="InterPro" id="IPR036396">
    <property type="entry name" value="Cyt_P450_sf"/>
</dbReference>
<comment type="caution">
    <text evidence="3">The sequence shown here is derived from an EMBL/GenBank/DDBJ whole genome shotgun (WGS) entry which is preliminary data.</text>
</comment>
<dbReference type="PRINTS" id="PR00359">
    <property type="entry name" value="BP450"/>
</dbReference>
<sequence>MTTTAPEPAAPAPADTAPEPAAAGQADTCPAAAGQVPAFPFDTEPGPPLEVPQEFTRLRAHCPVQRVRLPYGGEGYLVSRYADVKQVLADRRFSRAATVGKDVPRTVREVTAPGHLLAMDPPEHTRLRRLVAAAFTERGIRRRRPRIQAIVDELIDGLRARAAGGEAVDLVAHFSMPLPMTVICELLGVPPGDRHYFQRVAEVAFSNGAVDPQEMRQVGEAFGTYLSGHIARLRERPGDDLMSQMIAARDEDEDRLTEAELISLAGTLLIAGYETTAAEISNFVYTLLEHDRWSWLVRHPEHLDTAVEELLRYIALGGGDVLPRLATEDVDIGGTVLPEGASVIAAMISANRDESVFADADVLDLERSPNPHVAFGHGPHHCTGAQLARLELRVVLASLLRAFPALRLAVPAEQVPWRQGSLVRGPRQLLLRW</sequence>
<comment type="similarity">
    <text evidence="1">Belongs to the cytochrome P450 family.</text>
</comment>
<dbReference type="InterPro" id="IPR001128">
    <property type="entry name" value="Cyt_P450"/>
</dbReference>
<organism evidence="3 4">
    <name type="scientific">Streptomyces kurssanovii</name>
    <dbReference type="NCBI Taxonomy" id="67312"/>
    <lineage>
        <taxon>Bacteria</taxon>
        <taxon>Bacillati</taxon>
        <taxon>Actinomycetota</taxon>
        <taxon>Actinomycetes</taxon>
        <taxon>Kitasatosporales</taxon>
        <taxon>Streptomycetaceae</taxon>
        <taxon>Streptomyces</taxon>
    </lineage>
</organism>
<evidence type="ECO:0000313" key="3">
    <source>
        <dbReference type="EMBL" id="MEV4685562.1"/>
    </source>
</evidence>
<reference evidence="3 4" key="1">
    <citation type="submission" date="2024-06" db="EMBL/GenBank/DDBJ databases">
        <title>The Natural Products Discovery Center: Release of the First 8490 Sequenced Strains for Exploring Actinobacteria Biosynthetic Diversity.</title>
        <authorList>
            <person name="Kalkreuter E."/>
            <person name="Kautsar S.A."/>
            <person name="Yang D."/>
            <person name="Bader C.D."/>
            <person name="Teijaro C.N."/>
            <person name="Fluegel L."/>
            <person name="Davis C.M."/>
            <person name="Simpson J.R."/>
            <person name="Lauterbach L."/>
            <person name="Steele A.D."/>
            <person name="Gui C."/>
            <person name="Meng S."/>
            <person name="Li G."/>
            <person name="Viehrig K."/>
            <person name="Ye F."/>
            <person name="Su P."/>
            <person name="Kiefer A.F."/>
            <person name="Nichols A."/>
            <person name="Cepeda A.J."/>
            <person name="Yan W."/>
            <person name="Fan B."/>
            <person name="Jiang Y."/>
            <person name="Adhikari A."/>
            <person name="Zheng C.-J."/>
            <person name="Schuster L."/>
            <person name="Cowan T.M."/>
            <person name="Smanski M.J."/>
            <person name="Chevrette M.G."/>
            <person name="De Carvalho L.P.S."/>
            <person name="Shen B."/>
        </authorList>
    </citation>
    <scope>NUCLEOTIDE SEQUENCE [LARGE SCALE GENOMIC DNA]</scope>
    <source>
        <strain evidence="3 4">NPDC049344</strain>
    </source>
</reference>
<dbReference type="EMBL" id="JBFAQK010000085">
    <property type="protein sequence ID" value="MEV4685562.1"/>
    <property type="molecule type" value="Genomic_DNA"/>
</dbReference>
<protein>
    <submittedName>
        <fullName evidence="3">Cytochrome P450</fullName>
    </submittedName>
</protein>
<evidence type="ECO:0000313" key="4">
    <source>
        <dbReference type="Proteomes" id="UP001552521"/>
    </source>
</evidence>
<dbReference type="PANTHER" id="PTHR46696">
    <property type="entry name" value="P450, PUTATIVE (EUROFUNG)-RELATED"/>
    <property type="match status" value="1"/>
</dbReference>
<dbReference type="PANTHER" id="PTHR46696:SF1">
    <property type="entry name" value="CYTOCHROME P450 YJIB-RELATED"/>
    <property type="match status" value="1"/>
</dbReference>
<dbReference type="Proteomes" id="UP001552521">
    <property type="component" value="Unassembled WGS sequence"/>
</dbReference>
<dbReference type="PRINTS" id="PR00385">
    <property type="entry name" value="P450"/>
</dbReference>
<dbReference type="Pfam" id="PF00067">
    <property type="entry name" value="p450"/>
    <property type="match status" value="2"/>
</dbReference>
<accession>A0ABV3I3X8</accession>
<gene>
    <name evidence="3" type="ORF">AB0K36_32885</name>
</gene>
<dbReference type="CDD" id="cd11031">
    <property type="entry name" value="Cyp158A-like"/>
    <property type="match status" value="1"/>
</dbReference>
<dbReference type="InterPro" id="IPR002397">
    <property type="entry name" value="Cyt_P450_B"/>
</dbReference>
<proteinExistence type="inferred from homology"/>